<evidence type="ECO:0000256" key="1">
    <source>
        <dbReference type="SAM" id="Phobius"/>
    </source>
</evidence>
<evidence type="ECO:0008006" key="4">
    <source>
        <dbReference type="Google" id="ProtNLM"/>
    </source>
</evidence>
<feature type="transmembrane region" description="Helical" evidence="1">
    <location>
        <begin position="69"/>
        <end position="89"/>
    </location>
</feature>
<evidence type="ECO:0000313" key="2">
    <source>
        <dbReference type="EMBL" id="MBR7747858.1"/>
    </source>
</evidence>
<name>A0A941DHS0_9BURK</name>
<protein>
    <recommendedName>
        <fullName evidence="4">Lipoprotein</fullName>
    </recommendedName>
</protein>
<keyword evidence="3" id="KW-1185">Reference proteome</keyword>
<dbReference type="Proteomes" id="UP000680158">
    <property type="component" value="Unassembled WGS sequence"/>
</dbReference>
<keyword evidence="1" id="KW-0472">Membrane</keyword>
<sequence>MREKLFLSTVFLILSLMSGLACVPLFGALIANQQLASQLGSAVIILLPVVSLSLLWQAKPASNYDLRRLSFLFWAIFIMLVGMSNVILLKDHSNSNSTILMLGFVCVAISFHARYKGNKQKAKQTTS</sequence>
<dbReference type="PROSITE" id="PS51257">
    <property type="entry name" value="PROKAR_LIPOPROTEIN"/>
    <property type="match status" value="1"/>
</dbReference>
<keyword evidence="1" id="KW-1133">Transmembrane helix</keyword>
<dbReference type="AlphaFoldDB" id="A0A941DHS0"/>
<feature type="transmembrane region" description="Helical" evidence="1">
    <location>
        <begin position="95"/>
        <end position="113"/>
    </location>
</feature>
<gene>
    <name evidence="2" type="ORF">KDM92_14830</name>
</gene>
<accession>A0A941DHS0</accession>
<keyword evidence="1" id="KW-0812">Transmembrane</keyword>
<organism evidence="2 3">
    <name type="scientific">Undibacterium baiyunense</name>
    <dbReference type="NCBI Taxonomy" id="2828731"/>
    <lineage>
        <taxon>Bacteria</taxon>
        <taxon>Pseudomonadati</taxon>
        <taxon>Pseudomonadota</taxon>
        <taxon>Betaproteobacteria</taxon>
        <taxon>Burkholderiales</taxon>
        <taxon>Oxalobacteraceae</taxon>
        <taxon>Undibacterium</taxon>
    </lineage>
</organism>
<comment type="caution">
    <text evidence="2">The sequence shown here is derived from an EMBL/GenBank/DDBJ whole genome shotgun (WGS) entry which is preliminary data.</text>
</comment>
<proteinExistence type="predicted"/>
<reference evidence="2 3" key="1">
    <citation type="submission" date="2021-04" db="EMBL/GenBank/DDBJ databases">
        <title>novel species isolated from subtropical streams in China.</title>
        <authorList>
            <person name="Lu H."/>
        </authorList>
    </citation>
    <scope>NUCLEOTIDE SEQUENCE [LARGE SCALE GENOMIC DNA]</scope>
    <source>
        <strain evidence="2 3">BYS107W</strain>
    </source>
</reference>
<evidence type="ECO:0000313" key="3">
    <source>
        <dbReference type="Proteomes" id="UP000680158"/>
    </source>
</evidence>
<dbReference type="EMBL" id="JAGSPM010000009">
    <property type="protein sequence ID" value="MBR7747858.1"/>
    <property type="molecule type" value="Genomic_DNA"/>
</dbReference>
<feature type="transmembrane region" description="Helical" evidence="1">
    <location>
        <begin position="37"/>
        <end position="57"/>
    </location>
</feature>